<evidence type="ECO:0000256" key="3">
    <source>
        <dbReference type="ARBA" id="ARBA00022989"/>
    </source>
</evidence>
<comment type="subcellular location">
    <subcellularLocation>
        <location evidence="1">Membrane</location>
        <topology evidence="1">Multi-pass membrane protein</topology>
    </subcellularLocation>
</comment>
<dbReference type="SUPFAM" id="SSF144091">
    <property type="entry name" value="Rhomboid-like"/>
    <property type="match status" value="1"/>
</dbReference>
<keyword evidence="4 5" id="KW-0472">Membrane</keyword>
<accession>A0ABS1IXE2</accession>
<organism evidence="6 7">
    <name type="scientific">Catonella massiliensis</name>
    <dbReference type="NCBI Taxonomy" id="2799636"/>
    <lineage>
        <taxon>Bacteria</taxon>
        <taxon>Bacillati</taxon>
        <taxon>Bacillota</taxon>
        <taxon>Clostridia</taxon>
        <taxon>Lachnospirales</taxon>
        <taxon>Lachnospiraceae</taxon>
        <taxon>Catonella</taxon>
    </lineage>
</organism>
<dbReference type="RefSeq" id="WP_208428074.1">
    <property type="nucleotide sequence ID" value="NZ_JAEPRJ010000001.1"/>
</dbReference>
<keyword evidence="7" id="KW-1185">Reference proteome</keyword>
<evidence type="ECO:0000256" key="2">
    <source>
        <dbReference type="ARBA" id="ARBA00022692"/>
    </source>
</evidence>
<dbReference type="EMBL" id="JAEPRJ010000001">
    <property type="protein sequence ID" value="MBK5896507.1"/>
    <property type="molecule type" value="Genomic_DNA"/>
</dbReference>
<gene>
    <name evidence="6" type="ORF">JJN12_01725</name>
</gene>
<feature type="transmembrane region" description="Helical" evidence="5">
    <location>
        <begin position="20"/>
        <end position="48"/>
    </location>
</feature>
<feature type="transmembrane region" description="Helical" evidence="5">
    <location>
        <begin position="104"/>
        <end position="125"/>
    </location>
</feature>
<feature type="transmembrane region" description="Helical" evidence="5">
    <location>
        <begin position="193"/>
        <end position="211"/>
    </location>
</feature>
<dbReference type="InterPro" id="IPR035952">
    <property type="entry name" value="Rhomboid-like_sf"/>
</dbReference>
<keyword evidence="2 5" id="KW-0812">Transmembrane</keyword>
<dbReference type="Proteomes" id="UP000604730">
    <property type="component" value="Unassembled WGS sequence"/>
</dbReference>
<dbReference type="Gene3D" id="1.20.1540.10">
    <property type="entry name" value="Rhomboid-like"/>
    <property type="match status" value="1"/>
</dbReference>
<name>A0ABS1IXE2_9FIRM</name>
<reference evidence="6 7" key="1">
    <citation type="submission" date="2021-01" db="EMBL/GenBank/DDBJ databases">
        <title>Isolation and description of Catonella massiliensis sp. nov., a novel Catonella species, isolated from a stable periodontitis subject.</title>
        <authorList>
            <person name="Antezack A."/>
            <person name="Boxberger M."/>
            <person name="La Scola B."/>
            <person name="Monnet-Corti V."/>
        </authorList>
    </citation>
    <scope>NUCLEOTIDE SEQUENCE [LARGE SCALE GENOMIC DNA]</scope>
    <source>
        <strain evidence="6 7">Marseille-Q4567</strain>
    </source>
</reference>
<evidence type="ECO:0000313" key="6">
    <source>
        <dbReference type="EMBL" id="MBK5896507.1"/>
    </source>
</evidence>
<proteinExistence type="predicted"/>
<protein>
    <recommendedName>
        <fullName evidence="8">Rhomboid family intramembrane serine protease</fullName>
    </recommendedName>
</protein>
<evidence type="ECO:0008006" key="8">
    <source>
        <dbReference type="Google" id="ProtNLM"/>
    </source>
</evidence>
<evidence type="ECO:0000256" key="1">
    <source>
        <dbReference type="ARBA" id="ARBA00004141"/>
    </source>
</evidence>
<comment type="caution">
    <text evidence="6">The sequence shown here is derived from an EMBL/GenBank/DDBJ whole genome shotgun (WGS) entry which is preliminary data.</text>
</comment>
<evidence type="ECO:0000256" key="4">
    <source>
        <dbReference type="ARBA" id="ARBA00023136"/>
    </source>
</evidence>
<keyword evidence="3 5" id="KW-1133">Transmembrane helix</keyword>
<feature type="transmembrane region" description="Helical" evidence="5">
    <location>
        <begin position="68"/>
        <end position="92"/>
    </location>
</feature>
<evidence type="ECO:0000313" key="7">
    <source>
        <dbReference type="Proteomes" id="UP000604730"/>
    </source>
</evidence>
<evidence type="ECO:0000256" key="5">
    <source>
        <dbReference type="SAM" id="Phobius"/>
    </source>
</evidence>
<sequence>MNNFLDKMEMKFGRFAIKNLMLYIIGVYIVGALISVVNPLFYISYLSLNIEKIMQGQVWRLITFILEPMASVSGGTSVIFFCITLYFYWILGTNLEYAWGTFRFNVYYLSGIIFNIIAAIITYAVTGDGLSGMYFGLNYINESLLLAYCAMYPDYQVLLMFVLPIKMKYLGIFYGAFVVLQIVQNAAAGNFMFAIAIVVAMLNFIWFYFSTKNYRQKLNNRMRRMKFESRNKAGERSFRTETGIARHKCAICGRTELDDPNLEFRFCSKCDGNYEYCNEHLFTHQHIKKQ</sequence>